<evidence type="ECO:0000313" key="1">
    <source>
        <dbReference type="EMBL" id="CAG5111072.1"/>
    </source>
</evidence>
<keyword evidence="2" id="KW-1185">Reference proteome</keyword>
<accession>A0ABN7T6V9</accession>
<organism evidence="1 2">
    <name type="scientific">Oikopleura dioica</name>
    <name type="common">Tunicate</name>
    <dbReference type="NCBI Taxonomy" id="34765"/>
    <lineage>
        <taxon>Eukaryota</taxon>
        <taxon>Metazoa</taxon>
        <taxon>Chordata</taxon>
        <taxon>Tunicata</taxon>
        <taxon>Appendicularia</taxon>
        <taxon>Copelata</taxon>
        <taxon>Oikopleuridae</taxon>
        <taxon>Oikopleura</taxon>
    </lineage>
</organism>
<reference evidence="1 2" key="1">
    <citation type="submission" date="2021-04" db="EMBL/GenBank/DDBJ databases">
        <authorList>
            <person name="Bliznina A."/>
        </authorList>
    </citation>
    <scope>NUCLEOTIDE SEQUENCE [LARGE SCALE GENOMIC DNA]</scope>
</reference>
<dbReference type="Proteomes" id="UP001158576">
    <property type="component" value="Chromosome 2"/>
</dbReference>
<sequence>MPRETEKKISWDYFSEIFVKYFSRAIWKSGGSGDIWTTELDAEHFYEELLMGDHQVFGKRGVAILGNLFIEQDEYYERIVALNEKKF</sequence>
<dbReference type="EMBL" id="OU015567">
    <property type="protein sequence ID" value="CAG5111072.1"/>
    <property type="molecule type" value="Genomic_DNA"/>
</dbReference>
<evidence type="ECO:0000313" key="2">
    <source>
        <dbReference type="Proteomes" id="UP001158576"/>
    </source>
</evidence>
<protein>
    <submittedName>
        <fullName evidence="1">Oidioi.mRNA.OKI2018_I69.chr2.g5408.t1.cds</fullName>
    </submittedName>
</protein>
<proteinExistence type="predicted"/>
<name>A0ABN7T6V9_OIKDI</name>
<gene>
    <name evidence="1" type="ORF">OKIOD_LOCUS14173</name>
</gene>